<sequence>MRCTMLTGGVGRISGSVVGVLLLGVIQWLSLMQRVPGRSQRGAAVPPSGGHRSARQAAKPANDAAAPAAIVLAQHATVSPG</sequence>
<evidence type="ECO:0000256" key="2">
    <source>
        <dbReference type="SAM" id="Phobius"/>
    </source>
</evidence>
<feature type="region of interest" description="Disordered" evidence="1">
    <location>
        <begin position="39"/>
        <end position="62"/>
    </location>
</feature>
<proteinExistence type="predicted"/>
<organism evidence="3 4">
    <name type="scientific">Ralstonia insidiosa</name>
    <dbReference type="NCBI Taxonomy" id="190721"/>
    <lineage>
        <taxon>Bacteria</taxon>
        <taxon>Pseudomonadati</taxon>
        <taxon>Pseudomonadota</taxon>
        <taxon>Betaproteobacteria</taxon>
        <taxon>Burkholderiales</taxon>
        <taxon>Burkholderiaceae</taxon>
        <taxon>Ralstonia</taxon>
    </lineage>
</organism>
<dbReference type="Proteomes" id="UP000575469">
    <property type="component" value="Unassembled WGS sequence"/>
</dbReference>
<dbReference type="RefSeq" id="WP_169338977.1">
    <property type="nucleotide sequence ID" value="NZ_JABBZM010000001.1"/>
</dbReference>
<dbReference type="AlphaFoldDB" id="A0A848NMY4"/>
<dbReference type="EMBL" id="JABBZM010000001">
    <property type="protein sequence ID" value="NMV36502.1"/>
    <property type="molecule type" value="Genomic_DNA"/>
</dbReference>
<reference evidence="3 4" key="1">
    <citation type="submission" date="2020-04" db="EMBL/GenBank/DDBJ databases">
        <title>Ralstonia insidiosa genome sequencing and assembly.</title>
        <authorList>
            <person name="Martins R.C.R."/>
            <person name="Perdigao-Neto L.V."/>
            <person name="Levin A.S.S."/>
            <person name="Costa S.F."/>
        </authorList>
    </citation>
    <scope>NUCLEOTIDE SEQUENCE [LARGE SCALE GENOMIC DNA]</scope>
    <source>
        <strain evidence="3 4">5047</strain>
    </source>
</reference>
<keyword evidence="2" id="KW-0812">Transmembrane</keyword>
<gene>
    <name evidence="3" type="ORF">HGR00_01095</name>
</gene>
<protein>
    <submittedName>
        <fullName evidence="3">Uncharacterized protein</fullName>
    </submittedName>
</protein>
<keyword evidence="2" id="KW-1133">Transmembrane helix</keyword>
<keyword evidence="2" id="KW-0472">Membrane</keyword>
<evidence type="ECO:0000256" key="1">
    <source>
        <dbReference type="SAM" id="MobiDB-lite"/>
    </source>
</evidence>
<comment type="caution">
    <text evidence="3">The sequence shown here is derived from an EMBL/GenBank/DDBJ whole genome shotgun (WGS) entry which is preliminary data.</text>
</comment>
<accession>A0A848NMY4</accession>
<evidence type="ECO:0000313" key="3">
    <source>
        <dbReference type="EMBL" id="NMV36502.1"/>
    </source>
</evidence>
<name>A0A848NMY4_9RALS</name>
<evidence type="ECO:0000313" key="4">
    <source>
        <dbReference type="Proteomes" id="UP000575469"/>
    </source>
</evidence>
<feature type="transmembrane region" description="Helical" evidence="2">
    <location>
        <begin position="12"/>
        <end position="31"/>
    </location>
</feature>